<reference evidence="2" key="2">
    <citation type="submission" date="2015-01" db="EMBL/GenBank/DDBJ databases">
        <title>Evolutionary Origins and Diversification of the Mycorrhizal Mutualists.</title>
        <authorList>
            <consortium name="DOE Joint Genome Institute"/>
            <consortium name="Mycorrhizal Genomics Consortium"/>
            <person name="Kohler A."/>
            <person name="Kuo A."/>
            <person name="Nagy L.G."/>
            <person name="Floudas D."/>
            <person name="Copeland A."/>
            <person name="Barry K.W."/>
            <person name="Cichocki N."/>
            <person name="Veneault-Fourrey C."/>
            <person name="LaButti K."/>
            <person name="Lindquist E.A."/>
            <person name="Lipzen A."/>
            <person name="Lundell T."/>
            <person name="Morin E."/>
            <person name="Murat C."/>
            <person name="Riley R."/>
            <person name="Ohm R."/>
            <person name="Sun H."/>
            <person name="Tunlid A."/>
            <person name="Henrissat B."/>
            <person name="Grigoriev I.V."/>
            <person name="Hibbett D.S."/>
            <person name="Martin F."/>
        </authorList>
    </citation>
    <scope>NUCLEOTIDE SEQUENCE [LARGE SCALE GENOMIC DNA]</scope>
    <source>
        <strain evidence="2">Marx 270</strain>
    </source>
</reference>
<keyword evidence="2" id="KW-1185">Reference proteome</keyword>
<dbReference type="AlphaFoldDB" id="A0A0C3PMW9"/>
<gene>
    <name evidence="1" type="ORF">M404DRAFT_996542</name>
</gene>
<proteinExistence type="predicted"/>
<protein>
    <submittedName>
        <fullName evidence="1">Uncharacterized protein</fullName>
    </submittedName>
</protein>
<feature type="non-terminal residue" evidence="1">
    <location>
        <position position="70"/>
    </location>
</feature>
<dbReference type="Proteomes" id="UP000054217">
    <property type="component" value="Unassembled WGS sequence"/>
</dbReference>
<reference evidence="1 2" key="1">
    <citation type="submission" date="2014-04" db="EMBL/GenBank/DDBJ databases">
        <authorList>
            <consortium name="DOE Joint Genome Institute"/>
            <person name="Kuo A."/>
            <person name="Kohler A."/>
            <person name="Costa M.D."/>
            <person name="Nagy L.G."/>
            <person name="Floudas D."/>
            <person name="Copeland A."/>
            <person name="Barry K.W."/>
            <person name="Cichocki N."/>
            <person name="Veneault-Fourrey C."/>
            <person name="LaButti K."/>
            <person name="Lindquist E.A."/>
            <person name="Lipzen A."/>
            <person name="Lundell T."/>
            <person name="Morin E."/>
            <person name="Murat C."/>
            <person name="Sun H."/>
            <person name="Tunlid A."/>
            <person name="Henrissat B."/>
            <person name="Grigoriev I.V."/>
            <person name="Hibbett D.S."/>
            <person name="Martin F."/>
            <person name="Nordberg H.P."/>
            <person name="Cantor M.N."/>
            <person name="Hua S.X."/>
        </authorList>
    </citation>
    <scope>NUCLEOTIDE SEQUENCE [LARGE SCALE GENOMIC DNA]</scope>
    <source>
        <strain evidence="1 2">Marx 270</strain>
    </source>
</reference>
<dbReference type="InParanoid" id="A0A0C3PMW9"/>
<name>A0A0C3PMW9_PISTI</name>
<sequence length="70" mass="7903">MAAYKTPRRAVIEQCSAQELSLPGGTSYYKIEKYSPMVASWARRHKSTLQVGDISYYCANLVAKTKKQKT</sequence>
<organism evidence="1 2">
    <name type="scientific">Pisolithus tinctorius Marx 270</name>
    <dbReference type="NCBI Taxonomy" id="870435"/>
    <lineage>
        <taxon>Eukaryota</taxon>
        <taxon>Fungi</taxon>
        <taxon>Dikarya</taxon>
        <taxon>Basidiomycota</taxon>
        <taxon>Agaricomycotina</taxon>
        <taxon>Agaricomycetes</taxon>
        <taxon>Agaricomycetidae</taxon>
        <taxon>Boletales</taxon>
        <taxon>Sclerodermatineae</taxon>
        <taxon>Pisolithaceae</taxon>
        <taxon>Pisolithus</taxon>
    </lineage>
</organism>
<evidence type="ECO:0000313" key="2">
    <source>
        <dbReference type="Proteomes" id="UP000054217"/>
    </source>
</evidence>
<evidence type="ECO:0000313" key="1">
    <source>
        <dbReference type="EMBL" id="KIO09709.1"/>
    </source>
</evidence>
<accession>A0A0C3PMW9</accession>
<dbReference type="EMBL" id="KN831954">
    <property type="protein sequence ID" value="KIO09709.1"/>
    <property type="molecule type" value="Genomic_DNA"/>
</dbReference>
<dbReference type="HOGENOM" id="CLU_2764852_0_0_1"/>